<reference evidence="1" key="1">
    <citation type="submission" date="2022-04" db="EMBL/GenBank/DDBJ databases">
        <title>Genome of the entomopathogenic fungus Entomophthora muscae.</title>
        <authorList>
            <person name="Elya C."/>
            <person name="Lovett B.R."/>
            <person name="Lee E."/>
            <person name="Macias A.M."/>
            <person name="Hajek A.E."/>
            <person name="De Bivort B.L."/>
            <person name="Kasson M.T."/>
            <person name="De Fine Licht H.H."/>
            <person name="Stajich J.E."/>
        </authorList>
    </citation>
    <scope>NUCLEOTIDE SEQUENCE</scope>
    <source>
        <strain evidence="1">Berkeley</strain>
    </source>
</reference>
<evidence type="ECO:0000313" key="1">
    <source>
        <dbReference type="EMBL" id="KAJ9057479.1"/>
    </source>
</evidence>
<keyword evidence="2" id="KW-1185">Reference proteome</keyword>
<protein>
    <submittedName>
        <fullName evidence="1">Uncharacterized protein</fullName>
    </submittedName>
</protein>
<dbReference type="Proteomes" id="UP001165960">
    <property type="component" value="Unassembled WGS sequence"/>
</dbReference>
<sequence>MTYRGREFIGAELTRLLQDWYWPTQGLAPAEVQVYGGDAHLVIGKVLEEFSLMQAKYKLLTNHSPLLWNDNSFKPVPGYDPRHTLGTGDQDPHSLPLDQQLWVSKIVLCVTGITSCFVSKLLAQHPDQKENWEVFKAAFLKKFSMKESNVVIMMELRMLKMTGTIKEYIAAYKELSNCAPSTINFDKPRP</sequence>
<gene>
    <name evidence="1" type="ORF">DSO57_1022271</name>
</gene>
<comment type="caution">
    <text evidence="1">The sequence shown here is derived from an EMBL/GenBank/DDBJ whole genome shotgun (WGS) entry which is preliminary data.</text>
</comment>
<organism evidence="1 2">
    <name type="scientific">Entomophthora muscae</name>
    <dbReference type="NCBI Taxonomy" id="34485"/>
    <lineage>
        <taxon>Eukaryota</taxon>
        <taxon>Fungi</taxon>
        <taxon>Fungi incertae sedis</taxon>
        <taxon>Zoopagomycota</taxon>
        <taxon>Entomophthoromycotina</taxon>
        <taxon>Entomophthoromycetes</taxon>
        <taxon>Entomophthorales</taxon>
        <taxon>Entomophthoraceae</taxon>
        <taxon>Entomophthora</taxon>
    </lineage>
</organism>
<evidence type="ECO:0000313" key="2">
    <source>
        <dbReference type="Proteomes" id="UP001165960"/>
    </source>
</evidence>
<name>A0ACC2S5C8_9FUNG</name>
<dbReference type="EMBL" id="QTSX02005791">
    <property type="protein sequence ID" value="KAJ9057479.1"/>
    <property type="molecule type" value="Genomic_DNA"/>
</dbReference>
<proteinExistence type="predicted"/>
<accession>A0ACC2S5C8</accession>